<feature type="compositionally biased region" description="Basic and acidic residues" evidence="1">
    <location>
        <begin position="54"/>
        <end position="67"/>
    </location>
</feature>
<dbReference type="KEGG" id="btab:109031470"/>
<evidence type="ECO:0000313" key="4">
    <source>
        <dbReference type="Proteomes" id="UP001152759"/>
    </source>
</evidence>
<accession>A0A9P0AAB6</accession>
<dbReference type="EMBL" id="OU963865">
    <property type="protein sequence ID" value="CAH0388967.1"/>
    <property type="molecule type" value="Genomic_DNA"/>
</dbReference>
<keyword evidence="2" id="KW-0732">Signal</keyword>
<feature type="signal peptide" evidence="2">
    <location>
        <begin position="1"/>
        <end position="21"/>
    </location>
</feature>
<gene>
    <name evidence="3" type="ORF">BEMITA_LOCUS7842</name>
</gene>
<dbReference type="Proteomes" id="UP001152759">
    <property type="component" value="Chromosome 4"/>
</dbReference>
<evidence type="ECO:0000256" key="2">
    <source>
        <dbReference type="SAM" id="SignalP"/>
    </source>
</evidence>
<name>A0A9P0AAB6_BEMTA</name>
<protein>
    <recommendedName>
        <fullName evidence="5">Corazonin</fullName>
    </recommendedName>
</protein>
<dbReference type="AlphaFoldDB" id="A0A9P0AAB6"/>
<evidence type="ECO:0000256" key="1">
    <source>
        <dbReference type="SAM" id="MobiDB-lite"/>
    </source>
</evidence>
<organism evidence="3 4">
    <name type="scientific">Bemisia tabaci</name>
    <name type="common">Sweetpotato whitefly</name>
    <name type="synonym">Aleurodes tabaci</name>
    <dbReference type="NCBI Taxonomy" id="7038"/>
    <lineage>
        <taxon>Eukaryota</taxon>
        <taxon>Metazoa</taxon>
        <taxon>Ecdysozoa</taxon>
        <taxon>Arthropoda</taxon>
        <taxon>Hexapoda</taxon>
        <taxon>Insecta</taxon>
        <taxon>Pterygota</taxon>
        <taxon>Neoptera</taxon>
        <taxon>Paraneoptera</taxon>
        <taxon>Hemiptera</taxon>
        <taxon>Sternorrhyncha</taxon>
        <taxon>Aleyrodoidea</taxon>
        <taxon>Aleyrodidae</taxon>
        <taxon>Aleyrodinae</taxon>
        <taxon>Bemisia</taxon>
    </lineage>
</organism>
<evidence type="ECO:0000313" key="3">
    <source>
        <dbReference type="EMBL" id="CAH0388967.1"/>
    </source>
</evidence>
<reference evidence="3" key="1">
    <citation type="submission" date="2021-12" db="EMBL/GenBank/DDBJ databases">
        <authorList>
            <person name="King R."/>
        </authorList>
    </citation>
    <scope>NUCLEOTIDE SEQUENCE</scope>
</reference>
<feature type="region of interest" description="Disordered" evidence="1">
    <location>
        <begin position="29"/>
        <end position="70"/>
    </location>
</feature>
<keyword evidence="4" id="KW-1185">Reference proteome</keyword>
<evidence type="ECO:0008006" key="5">
    <source>
        <dbReference type="Google" id="ProtNLM"/>
    </source>
</evidence>
<proteinExistence type="predicted"/>
<feature type="chain" id="PRO_5040303623" description="Corazonin" evidence="2">
    <location>
        <begin position="22"/>
        <end position="135"/>
    </location>
</feature>
<sequence>MPMRQWLICVVVAIWLADSLAQTFQYSHGWTSGKKRSGSGLLGPGGLSAASASARRDAGVDRDREEPQPLPYDLAHDLAAAPPLLASLPSGAAAATLRRLALEDGRRVCRMILSIAESQNCFKIKEDFFRITDDA</sequence>